<dbReference type="Proteomes" id="UP001303046">
    <property type="component" value="Unassembled WGS sequence"/>
</dbReference>
<protein>
    <recommendedName>
        <fullName evidence="1">Serine/threonine specific protein phosphatases domain-containing protein</fullName>
    </recommendedName>
</protein>
<proteinExistence type="predicted"/>
<organism evidence="2 3">
    <name type="scientific">Necator americanus</name>
    <name type="common">Human hookworm</name>
    <dbReference type="NCBI Taxonomy" id="51031"/>
    <lineage>
        <taxon>Eukaryota</taxon>
        <taxon>Metazoa</taxon>
        <taxon>Ecdysozoa</taxon>
        <taxon>Nematoda</taxon>
        <taxon>Chromadorea</taxon>
        <taxon>Rhabditida</taxon>
        <taxon>Rhabditina</taxon>
        <taxon>Rhabditomorpha</taxon>
        <taxon>Strongyloidea</taxon>
        <taxon>Ancylostomatidae</taxon>
        <taxon>Bunostominae</taxon>
        <taxon>Necator</taxon>
    </lineage>
</organism>
<dbReference type="PRINTS" id="PR00114">
    <property type="entry name" value="STPHPHTASE"/>
</dbReference>
<dbReference type="InterPro" id="IPR006186">
    <property type="entry name" value="Ser/Thr-sp_prot-phosphatase"/>
</dbReference>
<gene>
    <name evidence="2" type="primary">Necator_chrIII.g9169</name>
    <name evidence="2" type="ORF">RB195_008404</name>
</gene>
<dbReference type="SUPFAM" id="SSF56300">
    <property type="entry name" value="Metallo-dependent phosphatases"/>
    <property type="match status" value="1"/>
</dbReference>
<evidence type="ECO:0000313" key="3">
    <source>
        <dbReference type="Proteomes" id="UP001303046"/>
    </source>
</evidence>
<dbReference type="InterPro" id="IPR029052">
    <property type="entry name" value="Metallo-depent_PP-like"/>
</dbReference>
<dbReference type="SMART" id="SM00156">
    <property type="entry name" value="PP2Ac"/>
    <property type="match status" value="1"/>
</dbReference>
<reference evidence="2 3" key="1">
    <citation type="submission" date="2023-08" db="EMBL/GenBank/DDBJ databases">
        <title>A Necator americanus chromosomal reference genome.</title>
        <authorList>
            <person name="Ilik V."/>
            <person name="Petrzelkova K.J."/>
            <person name="Pardy F."/>
            <person name="Fuh T."/>
            <person name="Niatou-Singa F.S."/>
            <person name="Gouil Q."/>
            <person name="Baker L."/>
            <person name="Ritchie M.E."/>
            <person name="Jex A.R."/>
            <person name="Gazzola D."/>
            <person name="Li H."/>
            <person name="Toshio Fujiwara R."/>
            <person name="Zhan B."/>
            <person name="Aroian R.V."/>
            <person name="Pafco B."/>
            <person name="Schwarz E.M."/>
        </authorList>
    </citation>
    <scope>NUCLEOTIDE SEQUENCE [LARGE SCALE GENOMIC DNA]</scope>
    <source>
        <strain evidence="2 3">Aroian</strain>
        <tissue evidence="2">Whole animal</tissue>
    </source>
</reference>
<comment type="caution">
    <text evidence="2">The sequence shown here is derived from an EMBL/GenBank/DDBJ whole genome shotgun (WGS) entry which is preliminary data.</text>
</comment>
<evidence type="ECO:0000259" key="1">
    <source>
        <dbReference type="SMART" id="SM00156"/>
    </source>
</evidence>
<dbReference type="EMBL" id="JAVFWL010000003">
    <property type="protein sequence ID" value="KAK6739888.1"/>
    <property type="molecule type" value="Genomic_DNA"/>
</dbReference>
<dbReference type="InterPro" id="IPR050341">
    <property type="entry name" value="PP1_catalytic_subunit"/>
</dbReference>
<dbReference type="PANTHER" id="PTHR11668:SF4">
    <property type="entry name" value="SERINE_THREONINE SPECIFIC PROTEIN PHOSPHATASES DOMAIN-CONTAINING PROTEIN"/>
    <property type="match status" value="1"/>
</dbReference>
<dbReference type="PANTHER" id="PTHR11668">
    <property type="entry name" value="SERINE/THREONINE PROTEIN PHOSPHATASE"/>
    <property type="match status" value="1"/>
</dbReference>
<accession>A0ABR1CNG5</accession>
<feature type="domain" description="Serine/threonine specific protein phosphatases" evidence="1">
    <location>
        <begin position="47"/>
        <end position="334"/>
    </location>
</feature>
<sequence>MLTAEPETIELTQGVTPTNINMGKENPGLEMVPPCINVYLEGPKPTLKVDVLLTLLYKVSDLMEKEPTLLELTGEITVMGPIYGEGDSLITLLSLVGMPPVKTYVFLGCYFGLGFGPFESLLLLMCLKCLYPNKIYLLKGHLEEPASMKNLGLDDMLMRRRVPRDSVLKVSETMMRTVAQMPIGAMIGQRILCLPGGPGPTIREHGLQALRGCVRSSMNQFDKVICMEAAWTVMKLEATPIATDDGIPTFTESQCTAFCKANNLALIVRGRQLVDEGFLNYPKEALTIVSAVAYLDNFRNYAAAVTFQGLNASVIRYKMDEGEPKSLDIVKPGIGRNAMAFPL</sequence>
<keyword evidence="3" id="KW-1185">Reference proteome</keyword>
<name>A0ABR1CNG5_NECAM</name>
<evidence type="ECO:0000313" key="2">
    <source>
        <dbReference type="EMBL" id="KAK6739888.1"/>
    </source>
</evidence>
<dbReference type="Gene3D" id="3.60.21.10">
    <property type="match status" value="1"/>
</dbReference>